<keyword evidence="2" id="KW-1133">Transmembrane helix</keyword>
<sequence length="86" mass="9071">MPEERRGRSAPWGLLVAGSEMVSFTLAGLVVDYLFGTLPVFTVGLTLLGVPAAFFLLVRLSRATPGPDAAGPESQGGRESQREPKA</sequence>
<keyword evidence="2" id="KW-0472">Membrane</keyword>
<comment type="caution">
    <text evidence="3">The sequence shown here is derived from an EMBL/GenBank/DDBJ whole genome shotgun (WGS) entry which is preliminary data.</text>
</comment>
<dbReference type="RefSeq" id="WP_194536722.1">
    <property type="nucleotide sequence ID" value="NZ_JACEFB010000002.1"/>
</dbReference>
<dbReference type="AlphaFoldDB" id="A0A7V8VC31"/>
<organism evidence="3 4">
    <name type="scientific">Thermogemmata fonticola</name>
    <dbReference type="NCBI Taxonomy" id="2755323"/>
    <lineage>
        <taxon>Bacteria</taxon>
        <taxon>Pseudomonadati</taxon>
        <taxon>Planctomycetota</taxon>
        <taxon>Planctomycetia</taxon>
        <taxon>Gemmatales</taxon>
        <taxon>Gemmataceae</taxon>
        <taxon>Thermogemmata</taxon>
    </lineage>
</organism>
<accession>A0A7V8VC31</accession>
<evidence type="ECO:0000313" key="3">
    <source>
        <dbReference type="EMBL" id="MBA2225287.1"/>
    </source>
</evidence>
<evidence type="ECO:0000313" key="4">
    <source>
        <dbReference type="Proteomes" id="UP000542342"/>
    </source>
</evidence>
<feature type="transmembrane region" description="Helical" evidence="2">
    <location>
        <begin position="12"/>
        <end position="31"/>
    </location>
</feature>
<keyword evidence="2" id="KW-0812">Transmembrane</keyword>
<gene>
    <name evidence="3" type="ORF">H0921_03820</name>
</gene>
<evidence type="ECO:0000256" key="1">
    <source>
        <dbReference type="SAM" id="MobiDB-lite"/>
    </source>
</evidence>
<feature type="transmembrane region" description="Helical" evidence="2">
    <location>
        <begin position="37"/>
        <end position="58"/>
    </location>
</feature>
<evidence type="ECO:0000256" key="2">
    <source>
        <dbReference type="SAM" id="Phobius"/>
    </source>
</evidence>
<name>A0A7V8VC31_9BACT</name>
<dbReference type="Proteomes" id="UP000542342">
    <property type="component" value="Unassembled WGS sequence"/>
</dbReference>
<proteinExistence type="predicted"/>
<dbReference type="EMBL" id="JACEFB010000002">
    <property type="protein sequence ID" value="MBA2225287.1"/>
    <property type="molecule type" value="Genomic_DNA"/>
</dbReference>
<feature type="region of interest" description="Disordered" evidence="1">
    <location>
        <begin position="64"/>
        <end position="86"/>
    </location>
</feature>
<keyword evidence="4" id="KW-1185">Reference proteome</keyword>
<reference evidence="3 4" key="1">
    <citation type="submission" date="2020-07" db="EMBL/GenBank/DDBJ databases">
        <title>Thermogemmata thermophila gen. nov., sp. nov., a novel moderate thermophilic planctomycete from a Kamchatka hot spring.</title>
        <authorList>
            <person name="Elcheninov A.G."/>
            <person name="Podosokorskaya O.A."/>
            <person name="Kovaleva O.L."/>
            <person name="Novikov A."/>
            <person name="Bonch-Osmolovskaya E.A."/>
            <person name="Toshchakov S.V."/>
            <person name="Kublanov I.V."/>
        </authorList>
    </citation>
    <scope>NUCLEOTIDE SEQUENCE [LARGE SCALE GENOMIC DNA]</scope>
    <source>
        <strain evidence="3 4">2918</strain>
    </source>
</reference>
<protein>
    <submittedName>
        <fullName evidence="3">AtpZ/AtpI family protein</fullName>
    </submittedName>
</protein>